<organism evidence="1 2">
    <name type="scientific">Limnofasciculus baicalensis BBK-W-15</name>
    <dbReference type="NCBI Taxonomy" id="2699891"/>
    <lineage>
        <taxon>Bacteria</taxon>
        <taxon>Bacillati</taxon>
        <taxon>Cyanobacteriota</taxon>
        <taxon>Cyanophyceae</taxon>
        <taxon>Coleofasciculales</taxon>
        <taxon>Coleofasciculaceae</taxon>
        <taxon>Limnofasciculus</taxon>
        <taxon>Limnofasciculus baicalensis</taxon>
    </lineage>
</organism>
<protein>
    <submittedName>
        <fullName evidence="1">Uncharacterized protein</fullName>
    </submittedName>
</protein>
<dbReference type="EMBL" id="JAMZMM010000055">
    <property type="protein sequence ID" value="MCP2728440.1"/>
    <property type="molecule type" value="Genomic_DNA"/>
</dbReference>
<sequence>MKLKDLKKRVYRVWECLSDFNDALIQPENFKSEVRYFGDLRRQSTWQKAYCSFWARNIFDSNTDNRSLIDLLLNYTPDEWDWELRQEILDEFLAIPGGLDCIINGLEQILQYPINQEEKEIAHDVFKLVQEQSRISRSIAIGSVEQSRGTN</sequence>
<dbReference type="AlphaFoldDB" id="A0AAE3GPN7"/>
<dbReference type="RefSeq" id="WP_254011237.1">
    <property type="nucleotide sequence ID" value="NZ_JAMZMM010000055.1"/>
</dbReference>
<reference evidence="1" key="1">
    <citation type="submission" date="2022-06" db="EMBL/GenBank/DDBJ databases">
        <title>New cyanobacteria of genus Symplocastrum in benthos of Lake Baikal.</title>
        <authorList>
            <person name="Sorokovikova E."/>
            <person name="Tikhonova I."/>
            <person name="Krasnopeev A."/>
            <person name="Evseev P."/>
            <person name="Gladkikh A."/>
            <person name="Belykh O."/>
        </authorList>
    </citation>
    <scope>NUCLEOTIDE SEQUENCE</scope>
    <source>
        <strain evidence="1">BBK-W-15</strain>
    </source>
</reference>
<proteinExistence type="predicted"/>
<accession>A0AAE3GPN7</accession>
<evidence type="ECO:0000313" key="2">
    <source>
        <dbReference type="Proteomes" id="UP001204953"/>
    </source>
</evidence>
<keyword evidence="2" id="KW-1185">Reference proteome</keyword>
<evidence type="ECO:0000313" key="1">
    <source>
        <dbReference type="EMBL" id="MCP2728440.1"/>
    </source>
</evidence>
<dbReference type="Proteomes" id="UP001204953">
    <property type="component" value="Unassembled WGS sequence"/>
</dbReference>
<comment type="caution">
    <text evidence="1">The sequence shown here is derived from an EMBL/GenBank/DDBJ whole genome shotgun (WGS) entry which is preliminary data.</text>
</comment>
<name>A0AAE3GPN7_9CYAN</name>
<gene>
    <name evidence="1" type="ORF">NJ959_08125</name>
</gene>